<dbReference type="GO" id="GO:0016020">
    <property type="term" value="C:membrane"/>
    <property type="evidence" value="ECO:0007669"/>
    <property type="project" value="UniProtKB-SubCell"/>
</dbReference>
<dbReference type="RefSeq" id="WP_029719114.1">
    <property type="nucleotide sequence ID" value="NZ_JAJUIW010000044.1"/>
</dbReference>
<comment type="caution">
    <text evidence="3">The sequence shown here is derived from an EMBL/GenBank/DDBJ whole genome shotgun (WGS) entry which is preliminary data.</text>
</comment>
<protein>
    <recommendedName>
        <fullName evidence="5">Mce-associated membrane protein</fullName>
    </recommendedName>
</protein>
<evidence type="ECO:0000313" key="4">
    <source>
        <dbReference type="Proteomes" id="UP000031419"/>
    </source>
</evidence>
<keyword evidence="2" id="KW-0472">Membrane</keyword>
<evidence type="ECO:0000256" key="1">
    <source>
        <dbReference type="ARBA" id="ARBA00004370"/>
    </source>
</evidence>
<keyword evidence="4" id="KW-1185">Reference proteome</keyword>
<evidence type="ECO:0000313" key="3">
    <source>
        <dbReference type="EMBL" id="KEI45234.1"/>
    </source>
</evidence>
<reference evidence="3 4" key="1">
    <citation type="submission" date="2014-06" db="EMBL/GenBank/DDBJ databases">
        <title>Saccharopolyspora rectivirgula DSM-43113 Genome sequencing.</title>
        <authorList>
            <person name="Barrera C."/>
            <person name="Millon L."/>
            <person name="Rognon B."/>
            <person name="Zaugg C."/>
            <person name="Monod M."/>
        </authorList>
    </citation>
    <scope>NUCLEOTIDE SEQUENCE [LARGE SCALE GENOMIC DNA]</scope>
    <source>
        <strain evidence="3 4">DSM 43113</strain>
    </source>
</reference>
<proteinExistence type="predicted"/>
<organism evidence="3 4">
    <name type="scientific">Saccharopolyspora rectivirgula</name>
    <dbReference type="NCBI Taxonomy" id="28042"/>
    <lineage>
        <taxon>Bacteria</taxon>
        <taxon>Bacillati</taxon>
        <taxon>Actinomycetota</taxon>
        <taxon>Actinomycetes</taxon>
        <taxon>Pseudonocardiales</taxon>
        <taxon>Pseudonocardiaceae</taxon>
        <taxon>Saccharopolyspora</taxon>
    </lineage>
</organism>
<dbReference type="PANTHER" id="PTHR37042">
    <property type="entry name" value="OUTER MEMBRANE PROTEIN RV1973"/>
    <property type="match status" value="1"/>
</dbReference>
<evidence type="ECO:0000256" key="2">
    <source>
        <dbReference type="ARBA" id="ARBA00023136"/>
    </source>
</evidence>
<accession>A0A073BBV1</accession>
<dbReference type="OrthoDB" id="3472661at2"/>
<dbReference type="AlphaFoldDB" id="A0A073BBV1"/>
<evidence type="ECO:0008006" key="5">
    <source>
        <dbReference type="Google" id="ProtNLM"/>
    </source>
</evidence>
<dbReference type="EMBL" id="JNVU01000014">
    <property type="protein sequence ID" value="KEI45234.1"/>
    <property type="molecule type" value="Genomic_DNA"/>
</dbReference>
<gene>
    <name evidence="3" type="ORF">GU90_05475</name>
</gene>
<dbReference type="STRING" id="28042.GU90_05475"/>
<dbReference type="Proteomes" id="UP000031419">
    <property type="component" value="Unassembled WGS sequence"/>
</dbReference>
<comment type="subcellular location">
    <subcellularLocation>
        <location evidence="1">Membrane</location>
    </subcellularLocation>
</comment>
<dbReference type="PANTHER" id="PTHR37042:SF4">
    <property type="entry name" value="OUTER MEMBRANE PROTEIN RV1973"/>
    <property type="match status" value="1"/>
</dbReference>
<name>A0A073BBV1_9PSEU</name>
<sequence>MTSERAKPRRLGLISSAALFAVSLVTCLVFGGAWALATNDSGIERARVRDEALQAGRTAIVNFNTLDYRDVERGLDRWEKYSTGPLRDEIRNGRRDYATQITQAKSTTTAEVLDAGLVELDEAAGKAKMIAVVQVEVSLEGQQPSVKRDRYSAELTREGDTWKLSAIGTVPVG</sequence>
<dbReference type="eggNOG" id="ENOG5033H7Y">
    <property type="taxonomic scope" value="Bacteria"/>
</dbReference>